<reference evidence="3 4" key="1">
    <citation type="submission" date="2017-02" db="EMBL/GenBank/DDBJ databases">
        <authorList>
            <person name="Peterson S.W."/>
        </authorList>
    </citation>
    <scope>NUCLEOTIDE SEQUENCE [LARGE SCALE GENOMIC DNA]</scope>
    <source>
        <strain evidence="3 4">M1</strain>
    </source>
</reference>
<dbReference type="Pfam" id="PF01558">
    <property type="entry name" value="POR"/>
    <property type="match status" value="1"/>
</dbReference>
<dbReference type="SUPFAM" id="SSF53323">
    <property type="entry name" value="Pyruvate-ferredoxin oxidoreductase, PFOR, domain III"/>
    <property type="match status" value="1"/>
</dbReference>
<dbReference type="PANTHER" id="PTHR42730:SF1">
    <property type="entry name" value="2-OXOGLUTARATE SYNTHASE SUBUNIT KORC"/>
    <property type="match status" value="1"/>
</dbReference>
<keyword evidence="1" id="KW-0560">Oxidoreductase</keyword>
<keyword evidence="4" id="KW-1185">Reference proteome</keyword>
<feature type="domain" description="Pyruvate/ketoisovalerate oxidoreductase catalytic" evidence="2">
    <location>
        <begin position="13"/>
        <end position="176"/>
    </location>
</feature>
<evidence type="ECO:0000256" key="1">
    <source>
        <dbReference type="ARBA" id="ARBA00023002"/>
    </source>
</evidence>
<evidence type="ECO:0000313" key="4">
    <source>
        <dbReference type="Proteomes" id="UP000190285"/>
    </source>
</evidence>
<dbReference type="STRING" id="36842.SAMN02194393_01514"/>
<sequence length="181" mass="19270">MSKTCQIILSGVGGQGLVSSGTILGESATIYEGKNATLVSSYGVETRGTFTKSDVIISDGDISYPEVSKPDIVLALAQVAYDKYAADLSEDAVLIYDNSLISDTKESKGKQFGYPINDMALKLGNIAVANIIAVGIIIQKTGILKEESVIEAIKDKFAHKPKVIDLNIEALRKGIEIGMEV</sequence>
<dbReference type="EMBL" id="FUZT01000003">
    <property type="protein sequence ID" value="SKC57047.1"/>
    <property type="molecule type" value="Genomic_DNA"/>
</dbReference>
<protein>
    <submittedName>
        <fullName evidence="3">2-oxoglutarate ferredoxin oxidoreductase subunit gamma</fullName>
    </submittedName>
</protein>
<dbReference type="Proteomes" id="UP000190285">
    <property type="component" value="Unassembled WGS sequence"/>
</dbReference>
<evidence type="ECO:0000313" key="3">
    <source>
        <dbReference type="EMBL" id="SKC57047.1"/>
    </source>
</evidence>
<accession>A0A1T5JZW8</accession>
<name>A0A1T5JZW8_9FIRM</name>
<organism evidence="3 4">
    <name type="scientific">Maledivibacter halophilus</name>
    <dbReference type="NCBI Taxonomy" id="36842"/>
    <lineage>
        <taxon>Bacteria</taxon>
        <taxon>Bacillati</taxon>
        <taxon>Bacillota</taxon>
        <taxon>Clostridia</taxon>
        <taxon>Peptostreptococcales</taxon>
        <taxon>Caminicellaceae</taxon>
        <taxon>Maledivibacter</taxon>
    </lineage>
</organism>
<dbReference type="AlphaFoldDB" id="A0A1T5JZW8"/>
<dbReference type="GO" id="GO:0016903">
    <property type="term" value="F:oxidoreductase activity, acting on the aldehyde or oxo group of donors"/>
    <property type="evidence" value="ECO:0007669"/>
    <property type="project" value="InterPro"/>
</dbReference>
<dbReference type="Gene3D" id="3.40.920.10">
    <property type="entry name" value="Pyruvate-ferredoxin oxidoreductase, PFOR, domain III"/>
    <property type="match status" value="1"/>
</dbReference>
<dbReference type="RefSeq" id="WP_170917318.1">
    <property type="nucleotide sequence ID" value="NZ_FUZT01000003.1"/>
</dbReference>
<gene>
    <name evidence="3" type="ORF">SAMN02194393_01514</name>
</gene>
<evidence type="ECO:0000259" key="2">
    <source>
        <dbReference type="Pfam" id="PF01558"/>
    </source>
</evidence>
<dbReference type="InterPro" id="IPR019752">
    <property type="entry name" value="Pyrv/ketoisovalerate_OxRed_cat"/>
</dbReference>
<proteinExistence type="predicted"/>
<dbReference type="InterPro" id="IPR002869">
    <property type="entry name" value="Pyrv_flavodox_OxRed_cen"/>
</dbReference>
<dbReference type="InterPro" id="IPR052554">
    <property type="entry name" value="2-oxoglutarate_synth_KorC"/>
</dbReference>
<dbReference type="PANTHER" id="PTHR42730">
    <property type="entry name" value="2-OXOGLUTARATE SYNTHASE SUBUNIT KORC"/>
    <property type="match status" value="1"/>
</dbReference>